<dbReference type="GO" id="GO:0004177">
    <property type="term" value="F:aminopeptidase activity"/>
    <property type="evidence" value="ECO:0007669"/>
    <property type="project" value="UniProtKB-UniRule"/>
</dbReference>
<dbReference type="Gene3D" id="3.40.630.10">
    <property type="entry name" value="Zn peptidases"/>
    <property type="match status" value="1"/>
</dbReference>
<dbReference type="CDD" id="cd05656">
    <property type="entry name" value="M42_Frv"/>
    <property type="match status" value="1"/>
</dbReference>
<gene>
    <name evidence="9" type="ORF">B9Q01_05665</name>
</gene>
<dbReference type="GO" id="GO:0006508">
    <property type="term" value="P:proteolysis"/>
    <property type="evidence" value="ECO:0007669"/>
    <property type="project" value="UniProtKB-KW"/>
</dbReference>
<dbReference type="EMBL" id="NEXC01000034">
    <property type="protein sequence ID" value="PSN83158.1"/>
    <property type="molecule type" value="Genomic_DNA"/>
</dbReference>
<feature type="active site" description="Proton acceptor" evidence="7">
    <location>
        <position position="199"/>
    </location>
</feature>
<dbReference type="PANTHER" id="PTHR32481">
    <property type="entry name" value="AMINOPEPTIDASE"/>
    <property type="match status" value="1"/>
</dbReference>
<dbReference type="GO" id="GO:0046872">
    <property type="term" value="F:metal ion binding"/>
    <property type="evidence" value="ECO:0007669"/>
    <property type="project" value="UniProtKB-UniRule"/>
</dbReference>
<proteinExistence type="inferred from homology"/>
<evidence type="ECO:0008006" key="11">
    <source>
        <dbReference type="Google" id="ProtNLM"/>
    </source>
</evidence>
<feature type="binding site" evidence="8">
    <location>
        <position position="59"/>
    </location>
    <ligand>
        <name>Zn(2+)</name>
        <dbReference type="ChEBI" id="CHEBI:29105"/>
        <label>1</label>
    </ligand>
</feature>
<dbReference type="Gene3D" id="2.40.30.40">
    <property type="entry name" value="Peptidase M42, domain 2"/>
    <property type="match status" value="1"/>
</dbReference>
<comment type="cofactor">
    <cofactor evidence="8">
        <name>a divalent metal cation</name>
        <dbReference type="ChEBI" id="CHEBI:60240"/>
    </cofactor>
    <text evidence="8">Binds 2 divalent metal cations per subunit.</text>
</comment>
<dbReference type="Pfam" id="PF05343">
    <property type="entry name" value="Peptidase_M42"/>
    <property type="match status" value="1"/>
</dbReference>
<comment type="caution">
    <text evidence="9">The sequence shown here is derived from an EMBL/GenBank/DDBJ whole genome shotgun (WGS) entry which is preliminary data.</text>
</comment>
<dbReference type="InterPro" id="IPR023367">
    <property type="entry name" value="Peptidase_M42_dom2"/>
</dbReference>
<keyword evidence="5" id="KW-0378">Hydrolase</keyword>
<protein>
    <recommendedName>
        <fullName evidence="11">Peptidase M42</fullName>
    </recommendedName>
</protein>
<evidence type="ECO:0000256" key="3">
    <source>
        <dbReference type="ARBA" id="ARBA00022670"/>
    </source>
</evidence>
<evidence type="ECO:0000256" key="7">
    <source>
        <dbReference type="PIRSR" id="PIRSR001123-1"/>
    </source>
</evidence>
<dbReference type="InterPro" id="IPR051464">
    <property type="entry name" value="Peptidase_M42_aminopept"/>
</dbReference>
<evidence type="ECO:0000256" key="4">
    <source>
        <dbReference type="ARBA" id="ARBA00022723"/>
    </source>
</evidence>
<name>A0A2R6A9Z8_9ARCH</name>
<feature type="binding site" evidence="8">
    <location>
        <position position="200"/>
    </location>
    <ligand>
        <name>Zn(2+)</name>
        <dbReference type="ChEBI" id="CHEBI:29105"/>
        <label>2</label>
    </ligand>
</feature>
<dbReference type="AlphaFoldDB" id="A0A2R6A9Z8"/>
<keyword evidence="3" id="KW-0645">Protease</keyword>
<keyword evidence="4 8" id="KW-0479">Metal-binding</keyword>
<evidence type="ECO:0000256" key="1">
    <source>
        <dbReference type="ARBA" id="ARBA00006272"/>
    </source>
</evidence>
<evidence type="ECO:0000256" key="5">
    <source>
        <dbReference type="ARBA" id="ARBA00022801"/>
    </source>
</evidence>
<evidence type="ECO:0000256" key="2">
    <source>
        <dbReference type="ARBA" id="ARBA00022438"/>
    </source>
</evidence>
<evidence type="ECO:0000256" key="8">
    <source>
        <dbReference type="PIRSR" id="PIRSR001123-2"/>
    </source>
</evidence>
<evidence type="ECO:0000313" key="10">
    <source>
        <dbReference type="Proteomes" id="UP000240880"/>
    </source>
</evidence>
<keyword evidence="2" id="KW-0031">Aminopeptidase</keyword>
<reference evidence="9 10" key="1">
    <citation type="submission" date="2017-04" db="EMBL/GenBank/DDBJ databases">
        <title>Novel microbial lineages endemic to geothermal iron-oxide mats fill important gaps in the evolutionary history of Archaea.</title>
        <authorList>
            <person name="Jay Z.J."/>
            <person name="Beam J.P."/>
            <person name="Dlakic M."/>
            <person name="Rusch D.B."/>
            <person name="Kozubal M.A."/>
            <person name="Inskeep W.P."/>
        </authorList>
    </citation>
    <scope>NUCLEOTIDE SEQUENCE [LARGE SCALE GENOMIC DNA]</scope>
    <source>
        <strain evidence="9">OSP_D</strain>
    </source>
</reference>
<dbReference type="Proteomes" id="UP000240880">
    <property type="component" value="Unassembled WGS sequence"/>
</dbReference>
<comment type="similarity">
    <text evidence="1 6">Belongs to the peptidase M42 family.</text>
</comment>
<feature type="binding site" evidence="8">
    <location>
        <position position="169"/>
    </location>
    <ligand>
        <name>Zn(2+)</name>
        <dbReference type="ChEBI" id="CHEBI:29105"/>
        <label>1</label>
    </ligand>
</feature>
<dbReference type="PANTHER" id="PTHR32481:SF0">
    <property type="entry name" value="AMINOPEPTIDASE YPDE-RELATED"/>
    <property type="match status" value="1"/>
</dbReference>
<feature type="binding site" evidence="8">
    <location>
        <position position="308"/>
    </location>
    <ligand>
        <name>Zn(2+)</name>
        <dbReference type="ChEBI" id="CHEBI:29105"/>
        <label>2</label>
    </ligand>
</feature>
<dbReference type="SUPFAM" id="SSF53187">
    <property type="entry name" value="Zn-dependent exopeptidases"/>
    <property type="match status" value="1"/>
</dbReference>
<feature type="binding site" evidence="8">
    <location>
        <position position="169"/>
    </location>
    <ligand>
        <name>Zn(2+)</name>
        <dbReference type="ChEBI" id="CHEBI:29105"/>
        <label>2</label>
    </ligand>
</feature>
<dbReference type="SUPFAM" id="SSF101821">
    <property type="entry name" value="Aminopeptidase/glucanase lid domain"/>
    <property type="match status" value="1"/>
</dbReference>
<sequence>MDERLAKLLELDAPSGFEKPVCDFLEKELSRFGKVWRDAMGNLYARIGEGEKSVLLASHMDEVGFMVQHVYPNGFLKFTPLGGWDERILPDMEVKLLGKKEVYGVISTKPPHITSDVERNQPIKMDELFIDTGLNQAELESLDISTGTPITPSSTLRVNGSIVKAKALDDRAGCYALLRVAEELKSTRKSVYLVATVQEELGLRGARVAASNVKANFALAVEATVAADQPGLAEEKRPSTMGGGAVLTAMDRSLVANQELLFLLKEVAKKRGISTQIKKPSYGGTDAGELQFAGIPSGVVSIPCRYIHSANSMCNLHDVDQVVKLLLAFIEEF</sequence>
<organism evidence="9 10">
    <name type="scientific">Candidatus Marsarchaeota G1 archaeon OSP_D</name>
    <dbReference type="NCBI Taxonomy" id="1978155"/>
    <lineage>
        <taxon>Archaea</taxon>
        <taxon>Candidatus Marsarchaeota</taxon>
        <taxon>Candidatus Marsarchaeota group 1</taxon>
    </lineage>
</organism>
<dbReference type="PIRSF" id="PIRSF001123">
    <property type="entry name" value="PepA_GA"/>
    <property type="match status" value="1"/>
</dbReference>
<evidence type="ECO:0000256" key="6">
    <source>
        <dbReference type="PIRNR" id="PIRNR001123"/>
    </source>
</evidence>
<dbReference type="InterPro" id="IPR008007">
    <property type="entry name" value="Peptidase_M42"/>
</dbReference>
<accession>A0A2R6A9Z8</accession>
<evidence type="ECO:0000313" key="9">
    <source>
        <dbReference type="EMBL" id="PSN83158.1"/>
    </source>
</evidence>
<feature type="binding site" evidence="8">
    <location>
        <position position="222"/>
    </location>
    <ligand>
        <name>Zn(2+)</name>
        <dbReference type="ChEBI" id="CHEBI:29105"/>
        <label>1</label>
    </ligand>
</feature>